<dbReference type="SUPFAM" id="SSF117281">
    <property type="entry name" value="Kelch motif"/>
    <property type="match status" value="1"/>
</dbReference>
<keyword evidence="3" id="KW-1185">Reference proteome</keyword>
<evidence type="ECO:0000313" key="2">
    <source>
        <dbReference type="EMBL" id="KIY99882.1"/>
    </source>
</evidence>
<dbReference type="EMBL" id="KK101715">
    <property type="protein sequence ID" value="KIY99882.1"/>
    <property type="molecule type" value="Genomic_DNA"/>
</dbReference>
<proteinExistence type="predicted"/>
<name>A0A0D2JKU7_9CHLO</name>
<dbReference type="AlphaFoldDB" id="A0A0D2JKU7"/>
<accession>A0A0D2JKU7</accession>
<dbReference type="PANTHER" id="PTHR46422">
    <property type="entry name" value="SERINE/THREONINE-PROTEIN PHOSPHATASE BSL3"/>
    <property type="match status" value="1"/>
</dbReference>
<feature type="region of interest" description="Disordered" evidence="1">
    <location>
        <begin position="406"/>
        <end position="429"/>
    </location>
</feature>
<evidence type="ECO:0000313" key="3">
    <source>
        <dbReference type="Proteomes" id="UP000054498"/>
    </source>
</evidence>
<reference evidence="2 3" key="1">
    <citation type="journal article" date="2013" name="BMC Genomics">
        <title>Reconstruction of the lipid metabolism for the microalga Monoraphidium neglectum from its genome sequence reveals characteristics suitable for biofuel production.</title>
        <authorList>
            <person name="Bogen C."/>
            <person name="Al-Dilaimi A."/>
            <person name="Albersmeier A."/>
            <person name="Wichmann J."/>
            <person name="Grundmann M."/>
            <person name="Rupp O."/>
            <person name="Lauersen K.J."/>
            <person name="Blifernez-Klassen O."/>
            <person name="Kalinowski J."/>
            <person name="Goesmann A."/>
            <person name="Mussgnug J.H."/>
            <person name="Kruse O."/>
        </authorList>
    </citation>
    <scope>NUCLEOTIDE SEQUENCE [LARGE SCALE GENOMIC DNA]</scope>
    <source>
        <strain evidence="2 3">SAG 48.87</strain>
    </source>
</reference>
<dbReference type="PANTHER" id="PTHR46422:SF4">
    <property type="entry name" value="SERINE_THREONINE-PROTEIN PHOSPHATASE BSL3"/>
    <property type="match status" value="1"/>
</dbReference>
<dbReference type="InterPro" id="IPR015915">
    <property type="entry name" value="Kelch-typ_b-propeller"/>
</dbReference>
<protein>
    <submittedName>
        <fullName evidence="2">Uncharacterized protein</fullName>
    </submittedName>
</protein>
<dbReference type="STRING" id="145388.A0A0D2JKU7"/>
<dbReference type="GeneID" id="25740954"/>
<evidence type="ECO:0000256" key="1">
    <source>
        <dbReference type="SAM" id="MobiDB-lite"/>
    </source>
</evidence>
<feature type="compositionally biased region" description="Low complexity" evidence="1">
    <location>
        <begin position="1"/>
        <end position="12"/>
    </location>
</feature>
<dbReference type="OrthoDB" id="309851at2759"/>
<sequence>MEVDASATARPVARPRPFPAEGASPGPRCGATALEGGSKSADGSSPAQSAAGIRLAGATNDVHVFDVKTGKWEKMTPLGEAPSPRAAHAAAAVGSMVVVQGGIGPAGLASEDLHVLDFSDPERPRVLVQGAGPSARYAHTLSLVANRFLVAIGGNDGKSTLGDAWALDTSEKPYAWRKITDAGDMPCPRMYAAAAARSDGLLLLCGGRDVGGTPLADAFGFARHRDGRWEWHAAPGSMPAGRYQHGAVFAGARLHISGGAVGGGRMVDEATSTVMLDTSGGAWVAPATGDAPGGDDPARRCRHAVASAGPFVFLYGGLKGSQLLDDLLLADDSAGTELVVCDPRSPAWSTYLSSVHGSTNAAHLLAEAAAAEAAAAAAAIKVKEEGGDSKARAAAALQADALRDESPTLTLAQRRLPGGGGSPPPTPDVRLYHRAVVAPMEPPLRGLVRQLSIDQLDNEGRRVSAYPDGTGGGSAPGTAPAKSPLFSRSLSMPGVHKRVIHELLRPRQWKPNHEDRRFMLSEGLRGARVAAAAGRAVARRGGSAAGGPGAERAWRSLALGPEAGHCLP</sequence>
<gene>
    <name evidence="2" type="ORF">MNEG_8078</name>
</gene>
<organism evidence="2 3">
    <name type="scientific">Monoraphidium neglectum</name>
    <dbReference type="NCBI Taxonomy" id="145388"/>
    <lineage>
        <taxon>Eukaryota</taxon>
        <taxon>Viridiplantae</taxon>
        <taxon>Chlorophyta</taxon>
        <taxon>core chlorophytes</taxon>
        <taxon>Chlorophyceae</taxon>
        <taxon>CS clade</taxon>
        <taxon>Sphaeropleales</taxon>
        <taxon>Selenastraceae</taxon>
        <taxon>Monoraphidium</taxon>
    </lineage>
</organism>
<dbReference type="RefSeq" id="XP_013898902.1">
    <property type="nucleotide sequence ID" value="XM_014043448.1"/>
</dbReference>
<feature type="region of interest" description="Disordered" evidence="1">
    <location>
        <begin position="461"/>
        <end position="483"/>
    </location>
</feature>
<dbReference type="KEGG" id="mng:MNEG_8078"/>
<dbReference type="Pfam" id="PF24681">
    <property type="entry name" value="Kelch_KLHDC2_KLHL20_DRC7"/>
    <property type="match status" value="1"/>
</dbReference>
<dbReference type="Proteomes" id="UP000054498">
    <property type="component" value="Unassembled WGS sequence"/>
</dbReference>
<feature type="region of interest" description="Disordered" evidence="1">
    <location>
        <begin position="1"/>
        <end position="50"/>
    </location>
</feature>
<dbReference type="Gene3D" id="2.120.10.80">
    <property type="entry name" value="Kelch-type beta propeller"/>
    <property type="match status" value="2"/>
</dbReference>